<evidence type="ECO:0000313" key="2">
    <source>
        <dbReference type="EMBL" id="CAB4193428.1"/>
    </source>
</evidence>
<evidence type="ECO:0000313" key="4">
    <source>
        <dbReference type="EMBL" id="CAB5231181.1"/>
    </source>
</evidence>
<dbReference type="EMBL" id="LR797075">
    <property type="protein sequence ID" value="CAB4185735.1"/>
    <property type="molecule type" value="Genomic_DNA"/>
</dbReference>
<reference evidence="4" key="1">
    <citation type="submission" date="2020-05" db="EMBL/GenBank/DDBJ databases">
        <authorList>
            <person name="Chiriac C."/>
            <person name="Salcher M."/>
            <person name="Ghai R."/>
            <person name="Kavagutti S V."/>
        </authorList>
    </citation>
    <scope>NUCLEOTIDE SEQUENCE</scope>
</reference>
<evidence type="ECO:0000313" key="1">
    <source>
        <dbReference type="EMBL" id="CAB4185735.1"/>
    </source>
</evidence>
<gene>
    <name evidence="1" type="ORF">UFOVP1127_133</name>
    <name evidence="2" type="ORF">UFOVP1242_77</name>
    <name evidence="3" type="ORF">UFOVP1492_1</name>
    <name evidence="4" type="ORF">UFOVP1580_30</name>
</gene>
<proteinExistence type="predicted"/>
<evidence type="ECO:0000313" key="3">
    <source>
        <dbReference type="EMBL" id="CAB4216941.1"/>
    </source>
</evidence>
<dbReference type="EMBL" id="LR797197">
    <property type="protein sequence ID" value="CAB4193428.1"/>
    <property type="molecule type" value="Genomic_DNA"/>
</dbReference>
<protein>
    <submittedName>
        <fullName evidence="4">Uncharacterized protein</fullName>
    </submittedName>
</protein>
<organism evidence="4">
    <name type="scientific">uncultured Caudovirales phage</name>
    <dbReference type="NCBI Taxonomy" id="2100421"/>
    <lineage>
        <taxon>Viruses</taxon>
        <taxon>Duplodnaviria</taxon>
        <taxon>Heunggongvirae</taxon>
        <taxon>Uroviricota</taxon>
        <taxon>Caudoviricetes</taxon>
        <taxon>Peduoviridae</taxon>
        <taxon>Maltschvirus</taxon>
        <taxon>Maltschvirus maltsch</taxon>
    </lineage>
</organism>
<sequence>MYADETNILICITPENPQKFNSNVFVSAVLGAAV</sequence>
<dbReference type="EMBL" id="LR798430">
    <property type="protein sequence ID" value="CAB5231181.1"/>
    <property type="molecule type" value="Genomic_DNA"/>
</dbReference>
<accession>A0A6J7XMD3</accession>
<dbReference type="EMBL" id="LR797450">
    <property type="protein sequence ID" value="CAB4216941.1"/>
    <property type="molecule type" value="Genomic_DNA"/>
</dbReference>
<name>A0A6J7XMD3_9CAUD</name>